<dbReference type="InterPro" id="IPR036866">
    <property type="entry name" value="RibonucZ/Hydroxyglut_hydro"/>
</dbReference>
<dbReference type="PANTHER" id="PTHR43546:SF8">
    <property type="entry name" value="METALLO-BETA-LACTAMASE DOMAIN-CONTAINING PROTEIN"/>
    <property type="match status" value="1"/>
</dbReference>
<gene>
    <name evidence="2" type="ORF">S01H1_15310</name>
</gene>
<dbReference type="InterPro" id="IPR001279">
    <property type="entry name" value="Metallo-B-lactamas"/>
</dbReference>
<dbReference type="SMART" id="SM00849">
    <property type="entry name" value="Lactamase_B"/>
    <property type="match status" value="1"/>
</dbReference>
<dbReference type="PANTHER" id="PTHR43546">
    <property type="entry name" value="UPF0173 METAL-DEPENDENT HYDROLASE MJ1163-RELATED"/>
    <property type="match status" value="1"/>
</dbReference>
<dbReference type="AlphaFoldDB" id="X0RU41"/>
<dbReference type="Pfam" id="PF13483">
    <property type="entry name" value="Lactamase_B_3"/>
    <property type="match status" value="1"/>
</dbReference>
<proteinExistence type="predicted"/>
<accession>X0RU41</accession>
<reference evidence="2" key="1">
    <citation type="journal article" date="2014" name="Front. Microbiol.">
        <title>High frequency of phylogenetically diverse reductive dehalogenase-homologous genes in deep subseafloor sedimentary metagenomes.</title>
        <authorList>
            <person name="Kawai M."/>
            <person name="Futagami T."/>
            <person name="Toyoda A."/>
            <person name="Takaki Y."/>
            <person name="Nishi S."/>
            <person name="Hori S."/>
            <person name="Arai W."/>
            <person name="Tsubouchi T."/>
            <person name="Morono Y."/>
            <person name="Uchiyama I."/>
            <person name="Ito T."/>
            <person name="Fujiyama A."/>
            <person name="Inagaki F."/>
            <person name="Takami H."/>
        </authorList>
    </citation>
    <scope>NUCLEOTIDE SEQUENCE</scope>
    <source>
        <strain evidence="2">Expedition CK06-06</strain>
    </source>
</reference>
<dbReference type="EMBL" id="BARS01007992">
    <property type="protein sequence ID" value="GAF72308.1"/>
    <property type="molecule type" value="Genomic_DNA"/>
</dbReference>
<feature type="domain" description="Metallo-beta-lactamase" evidence="1">
    <location>
        <begin position="7"/>
        <end position="171"/>
    </location>
</feature>
<comment type="caution">
    <text evidence="2">The sequence shown here is derived from an EMBL/GenBank/DDBJ whole genome shotgun (WGS) entry which is preliminary data.</text>
</comment>
<dbReference type="SUPFAM" id="SSF56281">
    <property type="entry name" value="Metallo-hydrolase/oxidoreductase"/>
    <property type="match status" value="1"/>
</dbReference>
<name>X0RU41_9ZZZZ</name>
<dbReference type="InterPro" id="IPR050114">
    <property type="entry name" value="UPF0173_UPF0282_UlaG_hydrolase"/>
</dbReference>
<protein>
    <recommendedName>
        <fullName evidence="1">Metallo-beta-lactamase domain-containing protein</fullName>
    </recommendedName>
</protein>
<sequence>MKIKWLGWASWLLKTGNKTIYIDPFKGDVEEKADIVLASHNHPDHCDVKQLEKIRQESTIVITPSAFAKDINAEALDVGEEKEIDGIKIKAVPAYNLKIPNHQKDRDTGYVIEAEGKRIYFAADTDLIEEMNDLKDIDLALLPIGGTFTMDIDAAVKAVNTIKPKTVIPMHYGVIDIVFGGKPMHVELEADPKEFAEKVGDAAEVKVLEEGEEIEF</sequence>
<evidence type="ECO:0000259" key="1">
    <source>
        <dbReference type="SMART" id="SM00849"/>
    </source>
</evidence>
<organism evidence="2">
    <name type="scientific">marine sediment metagenome</name>
    <dbReference type="NCBI Taxonomy" id="412755"/>
    <lineage>
        <taxon>unclassified sequences</taxon>
        <taxon>metagenomes</taxon>
        <taxon>ecological metagenomes</taxon>
    </lineage>
</organism>
<dbReference type="Gene3D" id="3.60.15.10">
    <property type="entry name" value="Ribonuclease Z/Hydroxyacylglutathione hydrolase-like"/>
    <property type="match status" value="1"/>
</dbReference>
<evidence type="ECO:0000313" key="2">
    <source>
        <dbReference type="EMBL" id="GAF72308.1"/>
    </source>
</evidence>